<evidence type="ECO:0000256" key="7">
    <source>
        <dbReference type="ARBA" id="ARBA00022884"/>
    </source>
</evidence>
<dbReference type="PANTHER" id="PTHR42873:SF1">
    <property type="entry name" value="S-ADENOSYLMETHIONINE-DEPENDENT METHYLTRANSFERASE DOMAIN-CONTAINING PROTEIN"/>
    <property type="match status" value="1"/>
</dbReference>
<proteinExistence type="inferred from homology"/>
<accession>A0ABP8PUH2</accession>
<organism evidence="11 12">
    <name type="scientific">Pseudaeromonas paramecii</name>
    <dbReference type="NCBI Taxonomy" id="2138166"/>
    <lineage>
        <taxon>Bacteria</taxon>
        <taxon>Pseudomonadati</taxon>
        <taxon>Pseudomonadota</taxon>
        <taxon>Gammaproteobacteria</taxon>
        <taxon>Aeromonadales</taxon>
        <taxon>Aeromonadaceae</taxon>
        <taxon>Pseudaeromonas</taxon>
    </lineage>
</organism>
<dbReference type="PANTHER" id="PTHR42873">
    <property type="entry name" value="RIBOSOMAL RNA LARGE SUBUNIT METHYLTRANSFERASE"/>
    <property type="match status" value="1"/>
</dbReference>
<name>A0ABP8PUH2_9GAMM</name>
<dbReference type="Gene3D" id="3.40.50.150">
    <property type="entry name" value="Vaccinia Virus protein VP39"/>
    <property type="match status" value="1"/>
</dbReference>
<keyword evidence="2 9" id="KW-0963">Cytoplasm</keyword>
<dbReference type="Proteomes" id="UP001501321">
    <property type="component" value="Unassembled WGS sequence"/>
</dbReference>
<evidence type="ECO:0000313" key="11">
    <source>
        <dbReference type="EMBL" id="GAA4493043.1"/>
    </source>
</evidence>
<dbReference type="InterPro" id="IPR019614">
    <property type="entry name" value="SAM-dep_methyl-trfase"/>
</dbReference>
<dbReference type="CDD" id="cd02440">
    <property type="entry name" value="AdoMet_MTases"/>
    <property type="match status" value="1"/>
</dbReference>
<evidence type="ECO:0000256" key="2">
    <source>
        <dbReference type="ARBA" id="ARBA00022490"/>
    </source>
</evidence>
<comment type="subcellular location">
    <subcellularLocation>
        <location evidence="1 9">Cytoplasm</location>
    </subcellularLocation>
</comment>
<keyword evidence="6 9" id="KW-0949">S-adenosyl-L-methionine</keyword>
<comment type="similarity">
    <text evidence="8 9">Belongs to the methyltransferase superfamily. RlmI family.</text>
</comment>
<dbReference type="Pfam" id="PF17785">
    <property type="entry name" value="PUA_3"/>
    <property type="match status" value="1"/>
</dbReference>
<evidence type="ECO:0000256" key="8">
    <source>
        <dbReference type="ARBA" id="ARBA00038091"/>
    </source>
</evidence>
<dbReference type="HAMAP" id="MF_01857">
    <property type="entry name" value="23SrRNA_methyltr_I"/>
    <property type="match status" value="1"/>
</dbReference>
<evidence type="ECO:0000256" key="3">
    <source>
        <dbReference type="ARBA" id="ARBA00022552"/>
    </source>
</evidence>
<comment type="catalytic activity">
    <reaction evidence="9">
        <text>cytidine(1962) in 23S rRNA + S-adenosyl-L-methionine = 5-methylcytidine(1962) in 23S rRNA + S-adenosyl-L-homocysteine + H(+)</text>
        <dbReference type="Rhea" id="RHEA:42912"/>
        <dbReference type="Rhea" id="RHEA-COMP:10382"/>
        <dbReference type="Rhea" id="RHEA-COMP:10386"/>
        <dbReference type="ChEBI" id="CHEBI:15378"/>
        <dbReference type="ChEBI" id="CHEBI:57856"/>
        <dbReference type="ChEBI" id="CHEBI:59789"/>
        <dbReference type="ChEBI" id="CHEBI:74483"/>
        <dbReference type="ChEBI" id="CHEBI:82748"/>
        <dbReference type="EC" id="2.1.1.191"/>
    </reaction>
</comment>
<evidence type="ECO:0000256" key="4">
    <source>
        <dbReference type="ARBA" id="ARBA00022603"/>
    </source>
</evidence>
<dbReference type="InterPro" id="IPR002478">
    <property type="entry name" value="PUA"/>
</dbReference>
<dbReference type="Pfam" id="PF10672">
    <property type="entry name" value="Methyltrans_SAM"/>
    <property type="match status" value="1"/>
</dbReference>
<dbReference type="GO" id="GO:0032259">
    <property type="term" value="P:methylation"/>
    <property type="evidence" value="ECO:0007669"/>
    <property type="project" value="UniProtKB-KW"/>
</dbReference>
<dbReference type="InterPro" id="IPR015947">
    <property type="entry name" value="PUA-like_sf"/>
</dbReference>
<dbReference type="InterPro" id="IPR029063">
    <property type="entry name" value="SAM-dependent_MTases_sf"/>
</dbReference>
<comment type="caution">
    <text evidence="11">The sequence shown here is derived from an EMBL/GenBank/DDBJ whole genome shotgun (WGS) entry which is preliminary data.</text>
</comment>
<dbReference type="InterPro" id="IPR036974">
    <property type="entry name" value="PUA_sf"/>
</dbReference>
<keyword evidence="7 9" id="KW-0694">RNA-binding</keyword>
<dbReference type="EMBL" id="BAABFC010000001">
    <property type="protein sequence ID" value="GAA4493043.1"/>
    <property type="molecule type" value="Genomic_DNA"/>
</dbReference>
<dbReference type="GO" id="GO:0008168">
    <property type="term" value="F:methyltransferase activity"/>
    <property type="evidence" value="ECO:0007669"/>
    <property type="project" value="UniProtKB-KW"/>
</dbReference>
<feature type="domain" description="PUA" evidence="10">
    <location>
        <begin position="3"/>
        <end position="88"/>
    </location>
</feature>
<dbReference type="EC" id="2.1.1.191" evidence="9"/>
<dbReference type="Gene3D" id="2.30.130.10">
    <property type="entry name" value="PUA domain"/>
    <property type="match status" value="1"/>
</dbReference>
<dbReference type="SMART" id="SM00359">
    <property type="entry name" value="PUA"/>
    <property type="match status" value="1"/>
</dbReference>
<keyword evidence="3 9" id="KW-0698">rRNA processing</keyword>
<dbReference type="SUPFAM" id="SSF53335">
    <property type="entry name" value="S-adenosyl-L-methionine-dependent methyltransferases"/>
    <property type="match status" value="1"/>
</dbReference>
<evidence type="ECO:0000256" key="6">
    <source>
        <dbReference type="ARBA" id="ARBA00022691"/>
    </source>
</evidence>
<protein>
    <recommendedName>
        <fullName evidence="9">Ribosomal RNA large subunit methyltransferase I</fullName>
        <ecNumber evidence="9">2.1.1.191</ecNumber>
    </recommendedName>
    <alternativeName>
        <fullName evidence="9">23S rRNA m5C1962 methyltransferase</fullName>
    </alternativeName>
    <alternativeName>
        <fullName evidence="9">rRNA (cytosine-C(5)-)-methyltransferase RlmI</fullName>
    </alternativeName>
</protein>
<keyword evidence="12" id="KW-1185">Reference proteome</keyword>
<comment type="function">
    <text evidence="9">Specifically methylates the cytosine at position 1962 (m5C1962) of 23S rRNA.</text>
</comment>
<evidence type="ECO:0000259" key="10">
    <source>
        <dbReference type="SMART" id="SM00359"/>
    </source>
</evidence>
<dbReference type="RefSeq" id="WP_345009273.1">
    <property type="nucleotide sequence ID" value="NZ_BAABFC010000001.1"/>
</dbReference>
<evidence type="ECO:0000256" key="5">
    <source>
        <dbReference type="ARBA" id="ARBA00022679"/>
    </source>
</evidence>
<gene>
    <name evidence="9" type="primary">rlmI</name>
    <name evidence="11" type="ORF">GCM10023095_02600</name>
</gene>
<sequence>MSAAIFLQAGRERSVLRRHPWIFSKAIDKVKGKPTAGEPVDLFTHDGRWLARAAWSPASQIRARIWTFDRQETIDTDFFINRLRWAQAGRDALIQRQGLSAYRLVAAESDGLPGITIDRYNDFLVCQLLSAGAEYHKEQLFAALKQLYPDCSLYERSDVAVRKKEGLEESQGLVYGQLPPSDLLIQENNGVQIQVDIQGGHKTGFYLDQRDNRAIAGRYAQGRRVLNCFCYTGGFGVYALKGGASEVINVDVSDPALAIARRNAEHNQLDLSRAQFVNEDVFKLLRRYREEGQRFDMIVLDPPKFAESKAQLPGACRGYKDINLLACQLLNPGGILLTFSCSGLMDADLFQKIVADAALDAGREAQILERMGQAADHPIATPYPEGFYLKGLVVRVR</sequence>
<dbReference type="CDD" id="cd21153">
    <property type="entry name" value="PUA_RlmI"/>
    <property type="match status" value="1"/>
</dbReference>
<dbReference type="SUPFAM" id="SSF88697">
    <property type="entry name" value="PUA domain-like"/>
    <property type="match status" value="1"/>
</dbReference>
<dbReference type="PROSITE" id="PS50890">
    <property type="entry name" value="PUA"/>
    <property type="match status" value="1"/>
</dbReference>
<evidence type="ECO:0000313" key="12">
    <source>
        <dbReference type="Proteomes" id="UP001501321"/>
    </source>
</evidence>
<dbReference type="InterPro" id="IPR041532">
    <property type="entry name" value="RlmI-like_PUA"/>
</dbReference>
<reference evidence="12" key="1">
    <citation type="journal article" date="2019" name="Int. J. Syst. Evol. Microbiol.">
        <title>The Global Catalogue of Microorganisms (GCM) 10K type strain sequencing project: providing services to taxonomists for standard genome sequencing and annotation.</title>
        <authorList>
            <consortium name="The Broad Institute Genomics Platform"/>
            <consortium name="The Broad Institute Genome Sequencing Center for Infectious Disease"/>
            <person name="Wu L."/>
            <person name="Ma J."/>
        </authorList>
    </citation>
    <scope>NUCLEOTIDE SEQUENCE [LARGE SCALE GENOMIC DNA]</scope>
    <source>
        <strain evidence="12">JCM 32226</strain>
    </source>
</reference>
<keyword evidence="4 9" id="KW-0489">Methyltransferase</keyword>
<dbReference type="InterPro" id="IPR023542">
    <property type="entry name" value="RLMI"/>
</dbReference>
<evidence type="ECO:0000256" key="1">
    <source>
        <dbReference type="ARBA" id="ARBA00004496"/>
    </source>
</evidence>
<evidence type="ECO:0000256" key="9">
    <source>
        <dbReference type="HAMAP-Rule" id="MF_01857"/>
    </source>
</evidence>
<dbReference type="CDD" id="cd11572">
    <property type="entry name" value="RlmI_M_like"/>
    <property type="match status" value="1"/>
</dbReference>
<dbReference type="Gene3D" id="3.30.750.80">
    <property type="entry name" value="RNA methyltransferase domain (HRMD) like"/>
    <property type="match status" value="1"/>
</dbReference>
<keyword evidence="5 9" id="KW-0808">Transferase</keyword>